<evidence type="ECO:0000313" key="1">
    <source>
        <dbReference type="EMBL" id="SEU43694.1"/>
    </source>
</evidence>
<proteinExistence type="predicted"/>
<dbReference type="RefSeq" id="WP_091092891.1">
    <property type="nucleotide sequence ID" value="NZ_FOHX01000022.1"/>
</dbReference>
<dbReference type="Proteomes" id="UP000199361">
    <property type="component" value="Unassembled WGS sequence"/>
</dbReference>
<organism evidence="1 2">
    <name type="scientific">Nonomuraea wenchangensis</name>
    <dbReference type="NCBI Taxonomy" id="568860"/>
    <lineage>
        <taxon>Bacteria</taxon>
        <taxon>Bacillati</taxon>
        <taxon>Actinomycetota</taxon>
        <taxon>Actinomycetes</taxon>
        <taxon>Streptosporangiales</taxon>
        <taxon>Streptosporangiaceae</taxon>
        <taxon>Nonomuraea</taxon>
    </lineage>
</organism>
<reference evidence="1 2" key="1">
    <citation type="submission" date="2016-10" db="EMBL/GenBank/DDBJ databases">
        <authorList>
            <person name="de Groot N.N."/>
        </authorList>
    </citation>
    <scope>NUCLEOTIDE SEQUENCE [LARGE SCALE GENOMIC DNA]</scope>
    <source>
        <strain evidence="1 2">CGMCC 4.5598</strain>
    </source>
</reference>
<gene>
    <name evidence="1" type="ORF">SAMN05421811_12218</name>
</gene>
<keyword evidence="2" id="KW-1185">Reference proteome</keyword>
<sequence length="177" mass="19511">MLKAWHWNTAEAGSMAALVSELLDDDPIHGFVGVVDTAAEESPDNDAIEPGGWAAAQDNWIAIDEPIEQGCLVRYEVWDGEPPAPLPVASTWQGAVYLESGIIQPEDNAGTDLTGSRFDLGRPDRRWNVRVHRDRLGHGAFPPDVVRRTLITLQFWPREAGHGGRRLCLQEATPRAI</sequence>
<dbReference type="OrthoDB" id="3535601at2"/>
<protein>
    <submittedName>
        <fullName evidence="1">Uncharacterized protein</fullName>
    </submittedName>
</protein>
<evidence type="ECO:0000313" key="2">
    <source>
        <dbReference type="Proteomes" id="UP000199361"/>
    </source>
</evidence>
<dbReference type="EMBL" id="FOHX01000022">
    <property type="protein sequence ID" value="SEU43694.1"/>
    <property type="molecule type" value="Genomic_DNA"/>
</dbReference>
<accession>A0A1I0LQT8</accession>
<dbReference type="AlphaFoldDB" id="A0A1I0LQT8"/>
<name>A0A1I0LQT8_9ACTN</name>